<protein>
    <recommendedName>
        <fullName evidence="7">C2H2-type domain-containing protein</fullName>
    </recommendedName>
</protein>
<dbReference type="PROSITE" id="PS50157">
    <property type="entry name" value="ZINC_FINGER_C2H2_2"/>
    <property type="match status" value="1"/>
</dbReference>
<reference evidence="8" key="1">
    <citation type="submission" date="2018-02" db="EMBL/GenBank/DDBJ databases">
        <authorList>
            <person name="Cohen D.B."/>
            <person name="Kent A.D."/>
        </authorList>
    </citation>
    <scope>NUCLEOTIDE SEQUENCE</scope>
</reference>
<dbReference type="GO" id="GO:0005634">
    <property type="term" value="C:nucleus"/>
    <property type="evidence" value="ECO:0007669"/>
    <property type="project" value="UniProtKB-SubCell"/>
</dbReference>
<feature type="domain" description="C2H2-type" evidence="7">
    <location>
        <begin position="55"/>
        <end position="82"/>
    </location>
</feature>
<dbReference type="Gene3D" id="3.30.160.60">
    <property type="entry name" value="Classic Zinc Finger"/>
    <property type="match status" value="1"/>
</dbReference>
<organism evidence="8">
    <name type="scientific">Fagus sylvatica</name>
    <name type="common">Beechnut</name>
    <dbReference type="NCBI Taxonomy" id="28930"/>
    <lineage>
        <taxon>Eukaryota</taxon>
        <taxon>Viridiplantae</taxon>
        <taxon>Streptophyta</taxon>
        <taxon>Embryophyta</taxon>
        <taxon>Tracheophyta</taxon>
        <taxon>Spermatophyta</taxon>
        <taxon>Magnoliopsida</taxon>
        <taxon>eudicotyledons</taxon>
        <taxon>Gunneridae</taxon>
        <taxon>Pentapetalae</taxon>
        <taxon>rosids</taxon>
        <taxon>fabids</taxon>
        <taxon>Fagales</taxon>
        <taxon>Fagaceae</taxon>
        <taxon>Fagus</taxon>
    </lineage>
</organism>
<dbReference type="GO" id="GO:0008270">
    <property type="term" value="F:zinc ion binding"/>
    <property type="evidence" value="ECO:0007669"/>
    <property type="project" value="UniProtKB-KW"/>
</dbReference>
<dbReference type="PROSITE" id="PS00028">
    <property type="entry name" value="ZINC_FINGER_C2H2_1"/>
    <property type="match status" value="1"/>
</dbReference>
<evidence type="ECO:0000313" key="8">
    <source>
        <dbReference type="EMBL" id="SPC80190.1"/>
    </source>
</evidence>
<evidence type="ECO:0000256" key="6">
    <source>
        <dbReference type="PROSITE-ProRule" id="PRU00042"/>
    </source>
</evidence>
<evidence type="ECO:0000259" key="7">
    <source>
        <dbReference type="PROSITE" id="PS50157"/>
    </source>
</evidence>
<proteinExistence type="predicted"/>
<dbReference type="EMBL" id="OIVN01000436">
    <property type="protein sequence ID" value="SPC80190.1"/>
    <property type="molecule type" value="Genomic_DNA"/>
</dbReference>
<evidence type="ECO:0000256" key="4">
    <source>
        <dbReference type="ARBA" id="ARBA00022833"/>
    </source>
</evidence>
<dbReference type="SUPFAM" id="SSF57667">
    <property type="entry name" value="beta-beta-alpha zinc fingers"/>
    <property type="match status" value="1"/>
</dbReference>
<dbReference type="InterPro" id="IPR044246">
    <property type="entry name" value="ZFP3-like"/>
</dbReference>
<evidence type="ECO:0000256" key="3">
    <source>
        <dbReference type="ARBA" id="ARBA00022771"/>
    </source>
</evidence>
<name>A0A2N9EZK4_FAGSY</name>
<dbReference type="PANTHER" id="PTHR47287:SF9">
    <property type="entry name" value="ZINC FINGER PROTEIN 4-LIKE"/>
    <property type="match status" value="1"/>
</dbReference>
<evidence type="ECO:0000256" key="1">
    <source>
        <dbReference type="ARBA" id="ARBA00004123"/>
    </source>
</evidence>
<accession>A0A2N9EZK4</accession>
<sequence>MEAKSDDCLCHPATSNEVDAPSKLDLNLSDYTSSSKSSLASSNEVHKIAAKRGQYSCNYCDQKFSSAQALGGHQNGHRNERALAKRVKTLKNMAYLRHIESGGYLDMVPLPLPLPFEHAFSGNLGVHMQYSMNHQPNYYPRPNQYMPIAMSLQSAMPQPRMEDYCDGSGGSPLQGMTSFNNRAMLHTFGGISGCDDQQKGIELKSRQHSPLGLDLSLKL</sequence>
<dbReference type="PANTHER" id="PTHR47287">
    <property type="entry name" value="C2H2 AND C2HC ZINC FINGERS SUPERFAMILY PROTEIN"/>
    <property type="match status" value="1"/>
</dbReference>
<evidence type="ECO:0000256" key="2">
    <source>
        <dbReference type="ARBA" id="ARBA00022723"/>
    </source>
</evidence>
<comment type="subcellular location">
    <subcellularLocation>
        <location evidence="1">Nucleus</location>
    </subcellularLocation>
</comment>
<evidence type="ECO:0000256" key="5">
    <source>
        <dbReference type="ARBA" id="ARBA00023242"/>
    </source>
</evidence>
<keyword evidence="5" id="KW-0539">Nucleus</keyword>
<dbReference type="AlphaFoldDB" id="A0A2N9EZK4"/>
<dbReference type="InterPro" id="IPR036236">
    <property type="entry name" value="Znf_C2H2_sf"/>
</dbReference>
<keyword evidence="4" id="KW-0862">Zinc</keyword>
<dbReference type="InterPro" id="IPR013087">
    <property type="entry name" value="Znf_C2H2_type"/>
</dbReference>
<keyword evidence="3 6" id="KW-0863">Zinc-finger</keyword>
<keyword evidence="2" id="KW-0479">Metal-binding</keyword>
<dbReference type="GO" id="GO:0009788">
    <property type="term" value="P:negative regulation of abscisic acid-activated signaling pathway"/>
    <property type="evidence" value="ECO:0007669"/>
    <property type="project" value="InterPro"/>
</dbReference>
<gene>
    <name evidence="8" type="ORF">FSB_LOCUS8072</name>
</gene>